<keyword evidence="2" id="KW-1185">Reference proteome</keyword>
<organism evidence="1 2">
    <name type="scientific">Flavobacterium xinjiangense</name>
    <dbReference type="NCBI Taxonomy" id="178356"/>
    <lineage>
        <taxon>Bacteria</taxon>
        <taxon>Pseudomonadati</taxon>
        <taxon>Bacteroidota</taxon>
        <taxon>Flavobacteriia</taxon>
        <taxon>Flavobacteriales</taxon>
        <taxon>Flavobacteriaceae</taxon>
        <taxon>Flavobacterium</taxon>
    </lineage>
</organism>
<name>A0A1M7NTC6_9FLAO</name>
<evidence type="ECO:0000313" key="2">
    <source>
        <dbReference type="Proteomes" id="UP000184092"/>
    </source>
</evidence>
<gene>
    <name evidence="1" type="ORF">SAMN05216269_11252</name>
</gene>
<proteinExistence type="predicted"/>
<reference evidence="2" key="1">
    <citation type="submission" date="2016-11" db="EMBL/GenBank/DDBJ databases">
        <authorList>
            <person name="Varghese N."/>
            <person name="Submissions S."/>
        </authorList>
    </citation>
    <scope>NUCLEOTIDE SEQUENCE [LARGE SCALE GENOMIC DNA]</scope>
    <source>
        <strain evidence="2">CGMCC 1.2749</strain>
    </source>
</reference>
<dbReference type="AlphaFoldDB" id="A0A1M7NTC6"/>
<dbReference type="Proteomes" id="UP000184092">
    <property type="component" value="Unassembled WGS sequence"/>
</dbReference>
<dbReference type="EMBL" id="FRCL01000012">
    <property type="protein sequence ID" value="SHN07150.1"/>
    <property type="molecule type" value="Genomic_DNA"/>
</dbReference>
<dbReference type="STRING" id="178356.SAMN05216269_11252"/>
<protein>
    <submittedName>
        <fullName evidence="1">Uncharacterized protein</fullName>
    </submittedName>
</protein>
<sequence length="51" mass="6187">MCTIECANYPNNTIIKLRLKILKKTYTFLKNKQLDEYCNLLIEKILYQIYL</sequence>
<evidence type="ECO:0000313" key="1">
    <source>
        <dbReference type="EMBL" id="SHN07150.1"/>
    </source>
</evidence>
<accession>A0A1M7NTC6</accession>